<dbReference type="InterPro" id="IPR053175">
    <property type="entry name" value="DHMBA_Reg_Transcription_Factor"/>
</dbReference>
<reference evidence="4" key="1">
    <citation type="submission" date="2021-11" db="EMBL/GenBank/DDBJ databases">
        <title>Purpureocillium_takamizusanense_genome.</title>
        <authorList>
            <person name="Nguyen N.-H."/>
        </authorList>
    </citation>
    <scope>NUCLEOTIDE SEQUENCE</scope>
    <source>
        <strain evidence="4">PT3</strain>
    </source>
</reference>
<dbReference type="Gene3D" id="4.10.240.10">
    <property type="entry name" value="Zn(2)-C6 fungal-type DNA-binding domain"/>
    <property type="match status" value="1"/>
</dbReference>
<sequence length="644" mass="69216">MTYYGVPSRGCDGCRSKKIKCDGTKPSCERCRRAGRICPGYRPLSTVIFRPEDQRVISHVSQRLVVNAAVNDSAAELPLLPYWQQPSSRSSIHGFSHSHGADDHLSGAGAGPYWPLLPVSSHTAPATRLRGRRRRHDMQQQQHGHMAIVAVPAVPPPPALQIGRDEAICFFRDRFAWQTVSRFFVLSTRESPALLLNMVAALGLASFSFARKSPALRRAAAAEYGAALEGVNRMLSDPGTATSDSTLAVVILMSFFETLTGHSPPSTKSWTNHASGAAGIIALRGPAQLDTATGRQLLREVKGLMLATSLIHKVPLSQALVHYTHLAMARNTPSENHGERIFLITAEVANLRASLQDAATTTTPAGGEPMTNTTTTTTTTTTASVFDAVDELTARLHAWRLATPPDWQYRAVQLDDDDDDELLSDGGGAETWYGSIRPVGGRCLVYSADHVVVGWSNYRMSCILLAELLLGLLRRRVLADTPTAPSSSSSSSSFIHPSSSSSSSIHSSPHYTSSSSPSSSSSSTAAALAKCRALRRTMDQLAVDTCATVPYLLGLKCLAVAPDPDGGGGGGGALPDLCGAYMILMPLWVAACVEGPGHPLRRNAMFLLEVVARRVGIRHASLQRHFLVSLEGMAEWMDRLPPTR</sequence>
<protein>
    <recommendedName>
        <fullName evidence="3">Zn(2)-C6 fungal-type domain-containing protein</fullName>
    </recommendedName>
</protein>
<dbReference type="PANTHER" id="PTHR38791">
    <property type="entry name" value="ZN(II)2CYS6 TRANSCRIPTION FACTOR (EUROFUNG)-RELATED-RELATED"/>
    <property type="match status" value="1"/>
</dbReference>
<dbReference type="InterPro" id="IPR036864">
    <property type="entry name" value="Zn2-C6_fun-type_DNA-bd_sf"/>
</dbReference>
<dbReference type="SMART" id="SM00066">
    <property type="entry name" value="GAL4"/>
    <property type="match status" value="1"/>
</dbReference>
<proteinExistence type="predicted"/>
<feature type="region of interest" description="Disordered" evidence="2">
    <location>
        <begin position="501"/>
        <end position="522"/>
    </location>
</feature>
<dbReference type="PANTHER" id="PTHR38791:SF5">
    <property type="entry name" value="TRANSCRIPTION FACTOR DBAG-RELATED"/>
    <property type="match status" value="1"/>
</dbReference>
<dbReference type="GeneID" id="72064009"/>
<evidence type="ECO:0000256" key="1">
    <source>
        <dbReference type="ARBA" id="ARBA00023242"/>
    </source>
</evidence>
<feature type="domain" description="Zn(2)-C6 fungal-type" evidence="3">
    <location>
        <begin position="10"/>
        <end position="38"/>
    </location>
</feature>
<dbReference type="Proteomes" id="UP000829364">
    <property type="component" value="Chromosome 2"/>
</dbReference>
<dbReference type="CDD" id="cd00067">
    <property type="entry name" value="GAL4"/>
    <property type="match status" value="1"/>
</dbReference>
<organism evidence="4 5">
    <name type="scientific">Purpureocillium takamizusanense</name>
    <dbReference type="NCBI Taxonomy" id="2060973"/>
    <lineage>
        <taxon>Eukaryota</taxon>
        <taxon>Fungi</taxon>
        <taxon>Dikarya</taxon>
        <taxon>Ascomycota</taxon>
        <taxon>Pezizomycotina</taxon>
        <taxon>Sordariomycetes</taxon>
        <taxon>Hypocreomycetidae</taxon>
        <taxon>Hypocreales</taxon>
        <taxon>Ophiocordycipitaceae</taxon>
        <taxon>Purpureocillium</taxon>
    </lineage>
</organism>
<dbReference type="OrthoDB" id="4220372at2759"/>
<dbReference type="InterPro" id="IPR001138">
    <property type="entry name" value="Zn2Cys6_DnaBD"/>
</dbReference>
<keyword evidence="5" id="KW-1185">Reference proteome</keyword>
<keyword evidence="1" id="KW-0539">Nucleus</keyword>
<dbReference type="GO" id="GO:0008270">
    <property type="term" value="F:zinc ion binding"/>
    <property type="evidence" value="ECO:0007669"/>
    <property type="project" value="InterPro"/>
</dbReference>
<dbReference type="AlphaFoldDB" id="A0A9Q8QA47"/>
<dbReference type="GO" id="GO:0000981">
    <property type="term" value="F:DNA-binding transcription factor activity, RNA polymerase II-specific"/>
    <property type="evidence" value="ECO:0007669"/>
    <property type="project" value="InterPro"/>
</dbReference>
<dbReference type="Pfam" id="PF00172">
    <property type="entry name" value="Zn_clus"/>
    <property type="match status" value="1"/>
</dbReference>
<evidence type="ECO:0000259" key="3">
    <source>
        <dbReference type="PROSITE" id="PS50048"/>
    </source>
</evidence>
<dbReference type="EMBL" id="CP086355">
    <property type="protein sequence ID" value="UNI15522.1"/>
    <property type="molecule type" value="Genomic_DNA"/>
</dbReference>
<dbReference type="RefSeq" id="XP_047839003.1">
    <property type="nucleotide sequence ID" value="XM_047983033.1"/>
</dbReference>
<gene>
    <name evidence="4" type="ORF">JDV02_002048</name>
</gene>
<evidence type="ECO:0000313" key="5">
    <source>
        <dbReference type="Proteomes" id="UP000829364"/>
    </source>
</evidence>
<accession>A0A9Q8QA47</accession>
<evidence type="ECO:0000313" key="4">
    <source>
        <dbReference type="EMBL" id="UNI15522.1"/>
    </source>
</evidence>
<name>A0A9Q8QA47_9HYPO</name>
<dbReference type="PROSITE" id="PS00463">
    <property type="entry name" value="ZN2_CY6_FUNGAL_1"/>
    <property type="match status" value="1"/>
</dbReference>
<dbReference type="Pfam" id="PF11951">
    <property type="entry name" value="Fungal_trans_2"/>
    <property type="match status" value="1"/>
</dbReference>
<dbReference type="InterPro" id="IPR021858">
    <property type="entry name" value="Fun_TF"/>
</dbReference>
<evidence type="ECO:0000256" key="2">
    <source>
        <dbReference type="SAM" id="MobiDB-lite"/>
    </source>
</evidence>
<dbReference type="PROSITE" id="PS50048">
    <property type="entry name" value="ZN2_CY6_FUNGAL_2"/>
    <property type="match status" value="1"/>
</dbReference>
<dbReference type="SUPFAM" id="SSF57701">
    <property type="entry name" value="Zn2/Cys6 DNA-binding domain"/>
    <property type="match status" value="1"/>
</dbReference>